<reference evidence="1" key="1">
    <citation type="submission" date="2015-04" db="EMBL/GenBank/DDBJ databases">
        <title>The genome sequence of the plant pathogenic Rhizarian Plasmodiophora brassicae reveals insights in its biotrophic life cycle and the origin of chitin synthesis.</title>
        <authorList>
            <person name="Schwelm A."/>
            <person name="Fogelqvist J."/>
            <person name="Knaust A."/>
            <person name="Julke S."/>
            <person name="Lilja T."/>
            <person name="Dhandapani V."/>
            <person name="Bonilla-Rosso G."/>
            <person name="Karlsson M."/>
            <person name="Shevchenko A."/>
            <person name="Choi S.R."/>
            <person name="Kim H.G."/>
            <person name="Park J.Y."/>
            <person name="Lim Y.P."/>
            <person name="Ludwig-Muller J."/>
            <person name="Dixelius C."/>
        </authorList>
    </citation>
    <scope>NUCLEOTIDE SEQUENCE</scope>
    <source>
        <tissue evidence="1">Potato root galls</tissue>
    </source>
</reference>
<proteinExistence type="predicted"/>
<dbReference type="EMBL" id="HACM01005163">
    <property type="protein sequence ID" value="CRZ05605.1"/>
    <property type="molecule type" value="Transcribed_RNA"/>
</dbReference>
<evidence type="ECO:0000313" key="1">
    <source>
        <dbReference type="EMBL" id="CRZ05605.1"/>
    </source>
</evidence>
<dbReference type="AlphaFoldDB" id="A0A0H5QUM9"/>
<accession>A0A0H5QUM9</accession>
<name>A0A0H5QUM9_9EUKA</name>
<protein>
    <submittedName>
        <fullName evidence="1">Uncharacterized protein</fullName>
    </submittedName>
</protein>
<feature type="non-terminal residue" evidence="1">
    <location>
        <position position="155"/>
    </location>
</feature>
<organism evidence="1">
    <name type="scientific">Spongospora subterranea</name>
    <dbReference type="NCBI Taxonomy" id="70186"/>
    <lineage>
        <taxon>Eukaryota</taxon>
        <taxon>Sar</taxon>
        <taxon>Rhizaria</taxon>
        <taxon>Endomyxa</taxon>
        <taxon>Phytomyxea</taxon>
        <taxon>Plasmodiophorida</taxon>
        <taxon>Plasmodiophoridae</taxon>
        <taxon>Spongospora</taxon>
    </lineage>
</organism>
<sequence>MLGLDRPTTVDDFAQTRNILRVLQTDRIKVKVQFETETYRIFAWRPKAIEKARYGHWKKGMSEPKTLKEKSSFIFLDFLSIVKPSDRSQEVTSASIKSNKRKRCLNIWAPKITNKVSNSPEIISTASKLQSSTTEVESASEMSSMSLKTISSLLR</sequence>